<sequence length="169" mass="18517">WPRRGGIIALSLDSGDELISVRKTDGERNLIIATREGMAVRFSEKDLRPMGRTARGVRGIRLKREGDSVVEMVVGREDITLLTVTGKGYGKRTPVGDYRLINRGGSGVINIKCTEKNGKVVAVKSVNDEDELMLISQKGIGIRVNAKDISKIGRATQGVRIMRLNEGDK</sequence>
<accession>X1R426</accession>
<dbReference type="GO" id="GO:0009330">
    <property type="term" value="C:DNA topoisomerase type II (double strand cut, ATP-hydrolyzing) complex"/>
    <property type="evidence" value="ECO:0007669"/>
    <property type="project" value="TreeGrafter"/>
</dbReference>
<dbReference type="InterPro" id="IPR035516">
    <property type="entry name" value="Gyrase/topoIV_suA_C"/>
</dbReference>
<dbReference type="PANTHER" id="PTHR43493:SF5">
    <property type="entry name" value="DNA GYRASE SUBUNIT A, CHLOROPLASTIC_MITOCHONDRIAL"/>
    <property type="match status" value="1"/>
</dbReference>
<dbReference type="EMBL" id="BARW01013043">
    <property type="protein sequence ID" value="GAI75462.1"/>
    <property type="molecule type" value="Genomic_DNA"/>
</dbReference>
<evidence type="ECO:0008006" key="2">
    <source>
        <dbReference type="Google" id="ProtNLM"/>
    </source>
</evidence>
<protein>
    <recommendedName>
        <fullName evidence="2">DNA gyrase subunit A</fullName>
    </recommendedName>
</protein>
<proteinExistence type="predicted"/>
<feature type="non-terminal residue" evidence="1">
    <location>
        <position position="1"/>
    </location>
</feature>
<dbReference type="GO" id="GO:0005737">
    <property type="term" value="C:cytoplasm"/>
    <property type="evidence" value="ECO:0007669"/>
    <property type="project" value="TreeGrafter"/>
</dbReference>
<comment type="caution">
    <text evidence="1">The sequence shown here is derived from an EMBL/GenBank/DDBJ whole genome shotgun (WGS) entry which is preliminary data.</text>
</comment>
<dbReference type="Pfam" id="PF03989">
    <property type="entry name" value="DNA_gyraseA_C"/>
    <property type="match status" value="4"/>
</dbReference>
<name>X1R426_9ZZZZ</name>
<dbReference type="InterPro" id="IPR050220">
    <property type="entry name" value="Type_II_DNA_Topoisomerases"/>
</dbReference>
<dbReference type="GO" id="GO:0003677">
    <property type="term" value="F:DNA binding"/>
    <property type="evidence" value="ECO:0007669"/>
    <property type="project" value="InterPro"/>
</dbReference>
<feature type="non-terminal residue" evidence="1">
    <location>
        <position position="169"/>
    </location>
</feature>
<dbReference type="AlphaFoldDB" id="X1R426"/>
<dbReference type="SUPFAM" id="SSF101904">
    <property type="entry name" value="GyrA/ParC C-terminal domain-like"/>
    <property type="match status" value="1"/>
</dbReference>
<dbReference type="GO" id="GO:0006265">
    <property type="term" value="P:DNA topological change"/>
    <property type="evidence" value="ECO:0007669"/>
    <property type="project" value="InterPro"/>
</dbReference>
<dbReference type="Gene3D" id="2.120.10.90">
    <property type="entry name" value="DNA gyrase/topoisomerase IV, subunit A, C-terminal"/>
    <property type="match status" value="1"/>
</dbReference>
<dbReference type="InterPro" id="IPR006691">
    <property type="entry name" value="GyrA/parC_rep"/>
</dbReference>
<gene>
    <name evidence="1" type="ORF">S12H4_24172</name>
</gene>
<evidence type="ECO:0000313" key="1">
    <source>
        <dbReference type="EMBL" id="GAI75462.1"/>
    </source>
</evidence>
<dbReference type="PANTHER" id="PTHR43493">
    <property type="entry name" value="DNA GYRASE/TOPOISOMERASE SUBUNIT A"/>
    <property type="match status" value="1"/>
</dbReference>
<dbReference type="GO" id="GO:0005524">
    <property type="term" value="F:ATP binding"/>
    <property type="evidence" value="ECO:0007669"/>
    <property type="project" value="InterPro"/>
</dbReference>
<dbReference type="GO" id="GO:0003918">
    <property type="term" value="F:DNA topoisomerase type II (double strand cut, ATP-hydrolyzing) activity"/>
    <property type="evidence" value="ECO:0007669"/>
    <property type="project" value="TreeGrafter"/>
</dbReference>
<reference evidence="1" key="1">
    <citation type="journal article" date="2014" name="Front. Microbiol.">
        <title>High frequency of phylogenetically diverse reductive dehalogenase-homologous genes in deep subseafloor sedimentary metagenomes.</title>
        <authorList>
            <person name="Kawai M."/>
            <person name="Futagami T."/>
            <person name="Toyoda A."/>
            <person name="Takaki Y."/>
            <person name="Nishi S."/>
            <person name="Hori S."/>
            <person name="Arai W."/>
            <person name="Tsubouchi T."/>
            <person name="Morono Y."/>
            <person name="Uchiyama I."/>
            <person name="Ito T."/>
            <person name="Fujiyama A."/>
            <person name="Inagaki F."/>
            <person name="Takami H."/>
        </authorList>
    </citation>
    <scope>NUCLEOTIDE SEQUENCE</scope>
    <source>
        <strain evidence="1">Expedition CK06-06</strain>
    </source>
</reference>
<organism evidence="1">
    <name type="scientific">marine sediment metagenome</name>
    <dbReference type="NCBI Taxonomy" id="412755"/>
    <lineage>
        <taxon>unclassified sequences</taxon>
        <taxon>metagenomes</taxon>
        <taxon>ecological metagenomes</taxon>
    </lineage>
</organism>